<keyword evidence="7" id="KW-1185">Reference proteome</keyword>
<keyword evidence="4" id="KW-1005">Bacterial flagellum biogenesis</keyword>
<feature type="domain" description="SAF" evidence="5">
    <location>
        <begin position="99"/>
        <end position="161"/>
    </location>
</feature>
<organism evidence="6 7">
    <name type="scientific">Sulfitobacter brevis</name>
    <dbReference type="NCBI Taxonomy" id="74348"/>
    <lineage>
        <taxon>Bacteria</taxon>
        <taxon>Pseudomonadati</taxon>
        <taxon>Pseudomonadota</taxon>
        <taxon>Alphaproteobacteria</taxon>
        <taxon>Rhodobacterales</taxon>
        <taxon>Roseobacteraceae</taxon>
        <taxon>Sulfitobacter</taxon>
    </lineage>
</organism>
<evidence type="ECO:0000256" key="4">
    <source>
        <dbReference type="RuleBase" id="RU362063"/>
    </source>
</evidence>
<dbReference type="NCBIfam" id="TIGR03170">
    <property type="entry name" value="flgA_cterm"/>
    <property type="match status" value="1"/>
</dbReference>
<dbReference type="Pfam" id="PF13144">
    <property type="entry name" value="ChapFlgA"/>
    <property type="match status" value="1"/>
</dbReference>
<feature type="chain" id="PRO_5011329559" description="Flagella basal body P-ring formation protein FlgA" evidence="4">
    <location>
        <begin position="24"/>
        <end position="224"/>
    </location>
</feature>
<dbReference type="SMART" id="SM00858">
    <property type="entry name" value="SAF"/>
    <property type="match status" value="1"/>
</dbReference>
<dbReference type="InterPro" id="IPR017585">
    <property type="entry name" value="SAF_FlgA"/>
</dbReference>
<name>A0A1I2E141_9RHOB</name>
<dbReference type="STRING" id="74348.SAMN04488523_11175"/>
<feature type="signal peptide" evidence="4">
    <location>
        <begin position="1"/>
        <end position="23"/>
    </location>
</feature>
<dbReference type="EMBL" id="FOMW01000011">
    <property type="protein sequence ID" value="SFE86261.1"/>
    <property type="molecule type" value="Genomic_DNA"/>
</dbReference>
<dbReference type="Proteomes" id="UP000198977">
    <property type="component" value="Unassembled WGS sequence"/>
</dbReference>
<evidence type="ECO:0000313" key="7">
    <source>
        <dbReference type="Proteomes" id="UP000198977"/>
    </source>
</evidence>
<keyword evidence="6" id="KW-0282">Flagellum</keyword>
<comment type="subcellular location">
    <subcellularLocation>
        <location evidence="1 4">Periplasm</location>
    </subcellularLocation>
</comment>
<dbReference type="PANTHER" id="PTHR36307:SF1">
    <property type="entry name" value="FLAGELLA BASAL BODY P-RING FORMATION PROTEIN FLGA"/>
    <property type="match status" value="1"/>
</dbReference>
<accession>A0A1I2E141</accession>
<reference evidence="6 7" key="1">
    <citation type="submission" date="2016-10" db="EMBL/GenBank/DDBJ databases">
        <authorList>
            <person name="de Groot N.N."/>
        </authorList>
    </citation>
    <scope>NUCLEOTIDE SEQUENCE [LARGE SCALE GENOMIC DNA]</scope>
    <source>
        <strain evidence="6 7">DSM 11443</strain>
    </source>
</reference>
<keyword evidence="2 4" id="KW-0732">Signal</keyword>
<sequence>MRLVLMILQGLAAAVMLALPAAAAVEKVTDLVHERAVAELAETLPDNGRIEINLAEGVVTEGAFIQEFWMDPNSGQFIANVVSEFGEVDRVWGLAVMTVEVPVPSRRLLPDEIVQAADLHMVALPLQRLGAFAINDPADLVGQQVRRMLVAGRPVPRQSVIAPLVIVRGEKIKIVLRHGGLALSATGRAMEDAHKGQILRVVNLSSNKTISAVATGAGIVEVDQ</sequence>
<proteinExistence type="inferred from homology"/>
<dbReference type="GO" id="GO:0044780">
    <property type="term" value="P:bacterial-type flagellum assembly"/>
    <property type="evidence" value="ECO:0007669"/>
    <property type="project" value="InterPro"/>
</dbReference>
<dbReference type="Gene3D" id="3.90.1210.10">
    <property type="entry name" value="Antifreeze-like/N-acetylneuraminic acid synthase C-terminal domain"/>
    <property type="match status" value="1"/>
</dbReference>
<evidence type="ECO:0000313" key="6">
    <source>
        <dbReference type="EMBL" id="SFE86261.1"/>
    </source>
</evidence>
<dbReference type="RefSeq" id="WP_245766396.1">
    <property type="nucleotide sequence ID" value="NZ_FOMW01000011.1"/>
</dbReference>
<keyword evidence="3 4" id="KW-0574">Periplasm</keyword>
<dbReference type="InterPro" id="IPR013974">
    <property type="entry name" value="SAF"/>
</dbReference>
<dbReference type="InterPro" id="IPR039246">
    <property type="entry name" value="Flagellar_FlgA"/>
</dbReference>
<dbReference type="CDD" id="cd11614">
    <property type="entry name" value="SAF_CpaB_FlgA_like"/>
    <property type="match status" value="1"/>
</dbReference>
<evidence type="ECO:0000259" key="5">
    <source>
        <dbReference type="SMART" id="SM00858"/>
    </source>
</evidence>
<evidence type="ECO:0000256" key="3">
    <source>
        <dbReference type="ARBA" id="ARBA00022764"/>
    </source>
</evidence>
<keyword evidence="6" id="KW-0969">Cilium</keyword>
<dbReference type="PANTHER" id="PTHR36307">
    <property type="entry name" value="FLAGELLA BASAL BODY P-RING FORMATION PROTEIN FLGA"/>
    <property type="match status" value="1"/>
</dbReference>
<dbReference type="AlphaFoldDB" id="A0A1I2E141"/>
<dbReference type="Gene3D" id="2.30.30.760">
    <property type="match status" value="1"/>
</dbReference>
<gene>
    <name evidence="6" type="ORF">SAMN04488523_11175</name>
</gene>
<evidence type="ECO:0000256" key="2">
    <source>
        <dbReference type="ARBA" id="ARBA00022729"/>
    </source>
</evidence>
<dbReference type="GO" id="GO:0042597">
    <property type="term" value="C:periplasmic space"/>
    <property type="evidence" value="ECO:0007669"/>
    <property type="project" value="UniProtKB-SubCell"/>
</dbReference>
<comment type="similarity">
    <text evidence="4">Belongs to the FlgA family.</text>
</comment>
<keyword evidence="6" id="KW-0966">Cell projection</keyword>
<comment type="function">
    <text evidence="4">Involved in the assembly process of the P-ring formation. It may associate with FlgF on the rod constituting a structure essential for the P-ring assembly or may act as a modulator protein for the P-ring assembly.</text>
</comment>
<protein>
    <recommendedName>
        <fullName evidence="4">Flagella basal body P-ring formation protein FlgA</fullName>
    </recommendedName>
</protein>
<evidence type="ECO:0000256" key="1">
    <source>
        <dbReference type="ARBA" id="ARBA00004418"/>
    </source>
</evidence>